<dbReference type="EMBL" id="AMFJ01021627">
    <property type="protein sequence ID" value="EKD66454.1"/>
    <property type="molecule type" value="Genomic_DNA"/>
</dbReference>
<organism evidence="2">
    <name type="scientific">uncultured bacterium</name>
    <name type="common">gcode 4</name>
    <dbReference type="NCBI Taxonomy" id="1234023"/>
    <lineage>
        <taxon>Bacteria</taxon>
        <taxon>environmental samples</taxon>
    </lineage>
</organism>
<name>K2BW15_9BACT</name>
<keyword evidence="1" id="KW-0472">Membrane</keyword>
<protein>
    <submittedName>
        <fullName evidence="2">Uncharacterized protein</fullName>
    </submittedName>
</protein>
<feature type="transmembrane region" description="Helical" evidence="1">
    <location>
        <begin position="17"/>
        <end position="38"/>
    </location>
</feature>
<dbReference type="AlphaFoldDB" id="K2BW15"/>
<keyword evidence="1" id="KW-1133">Transmembrane helix</keyword>
<reference evidence="2" key="1">
    <citation type="journal article" date="2012" name="Science">
        <title>Fermentation, hydrogen, and sulfur metabolism in multiple uncultivated bacterial phyla.</title>
        <authorList>
            <person name="Wrighton K.C."/>
            <person name="Thomas B.C."/>
            <person name="Sharon I."/>
            <person name="Miller C.S."/>
            <person name="Castelle C.J."/>
            <person name="VerBerkmoes N.C."/>
            <person name="Wilkins M.J."/>
            <person name="Hettich R.L."/>
            <person name="Lipton M.S."/>
            <person name="Williams K.H."/>
            <person name="Long P.E."/>
            <person name="Banfield J.F."/>
        </authorList>
    </citation>
    <scope>NUCLEOTIDE SEQUENCE [LARGE SCALE GENOMIC DNA]</scope>
</reference>
<gene>
    <name evidence="2" type="ORF">ACD_49C00041G0006</name>
</gene>
<keyword evidence="1" id="KW-0812">Transmembrane</keyword>
<sequence>MIQSYKDELKIKRRKNIIFWIVVFAFASYLFLFFQGYYLNISFDFKTNEPQKVFKQFGIINILTLPEADNITINWSNYQNNSRSIFDFWNYSVKISKSWYIPVSLNFNINKENTYYTNTINLIKKLYYYPIWESFSSIYKIDNYYLAYDDKIKLVKILDSDFKLKKAFYAKDYIYLWQNYFSLYWKVYIYDFNSNMPIPYLSKVTSLQATCKVSRIISWNLFCYDYMNYISKDLNTNENITKINGDIILTKNYVYNNSNSNWTSYKLENEEISNSENIVHILWLPYFLKDWNLWKFQKWAKEKFEISLIDNIVKAQNFWDELMLIGYKNNQKVFILLDFNRKYSWVFSEINLDNLEISKTNWIYLFKTPSSVYFYYKWWMNLIKIIDWDILDIIWNKIFFKKDNKNYYINFWEE</sequence>
<proteinExistence type="predicted"/>
<evidence type="ECO:0000256" key="1">
    <source>
        <dbReference type="SAM" id="Phobius"/>
    </source>
</evidence>
<comment type="caution">
    <text evidence="2">The sequence shown here is derived from an EMBL/GenBank/DDBJ whole genome shotgun (WGS) entry which is preliminary data.</text>
</comment>
<evidence type="ECO:0000313" key="2">
    <source>
        <dbReference type="EMBL" id="EKD66454.1"/>
    </source>
</evidence>
<accession>K2BW15</accession>